<keyword evidence="11" id="KW-1185">Reference proteome</keyword>
<feature type="transmembrane region" description="Helical" evidence="8">
    <location>
        <begin position="455"/>
        <end position="477"/>
    </location>
</feature>
<evidence type="ECO:0000313" key="11">
    <source>
        <dbReference type="Proteomes" id="UP000243528"/>
    </source>
</evidence>
<dbReference type="Pfam" id="PF00795">
    <property type="entry name" value="CN_hydrolase"/>
    <property type="match status" value="1"/>
</dbReference>
<comment type="catalytic activity">
    <reaction evidence="8">
        <text>N-terminal S-1,2-diacyl-sn-glyceryl-L-cysteinyl-[lipoprotein] + a glycerophospholipid = N-acyl-S-1,2-diacyl-sn-glyceryl-L-cysteinyl-[lipoprotein] + a 2-acyl-sn-glycero-3-phospholipid + H(+)</text>
        <dbReference type="Rhea" id="RHEA:48228"/>
        <dbReference type="Rhea" id="RHEA-COMP:14681"/>
        <dbReference type="Rhea" id="RHEA-COMP:14684"/>
        <dbReference type="ChEBI" id="CHEBI:15378"/>
        <dbReference type="ChEBI" id="CHEBI:136912"/>
        <dbReference type="ChEBI" id="CHEBI:140656"/>
        <dbReference type="ChEBI" id="CHEBI:140657"/>
        <dbReference type="ChEBI" id="CHEBI:140660"/>
        <dbReference type="EC" id="2.3.1.269"/>
    </reaction>
</comment>
<evidence type="ECO:0000313" key="10">
    <source>
        <dbReference type="EMBL" id="PSL08037.1"/>
    </source>
</evidence>
<dbReference type="InterPro" id="IPR004563">
    <property type="entry name" value="Apolipo_AcylTrfase"/>
</dbReference>
<keyword evidence="3 8" id="KW-0808">Transferase</keyword>
<feature type="transmembrane region" description="Helical" evidence="8">
    <location>
        <begin position="143"/>
        <end position="168"/>
    </location>
</feature>
<evidence type="ECO:0000256" key="1">
    <source>
        <dbReference type="ARBA" id="ARBA00004651"/>
    </source>
</evidence>
<feature type="transmembrane region" description="Helical" evidence="8">
    <location>
        <begin position="104"/>
        <end position="123"/>
    </location>
</feature>
<dbReference type="AlphaFoldDB" id="A0A2P8EF01"/>
<comment type="similarity">
    <text evidence="8">Belongs to the CN hydrolase family. Apolipoprotein N-acyltransferase subfamily.</text>
</comment>
<comment type="pathway">
    <text evidence="8">Protein modification; lipoprotein biosynthesis (N-acyl transfer).</text>
</comment>
<comment type="caution">
    <text evidence="10">The sequence shown here is derived from an EMBL/GenBank/DDBJ whole genome shotgun (WGS) entry which is preliminary data.</text>
</comment>
<dbReference type="Gene3D" id="3.60.110.10">
    <property type="entry name" value="Carbon-nitrogen hydrolase"/>
    <property type="match status" value="1"/>
</dbReference>
<evidence type="ECO:0000256" key="8">
    <source>
        <dbReference type="HAMAP-Rule" id="MF_01148"/>
    </source>
</evidence>
<dbReference type="GO" id="GO:0005886">
    <property type="term" value="C:plasma membrane"/>
    <property type="evidence" value="ECO:0007669"/>
    <property type="project" value="UniProtKB-SubCell"/>
</dbReference>
<proteinExistence type="inferred from homology"/>
<dbReference type="CDD" id="cd07571">
    <property type="entry name" value="ALP_N-acyl_transferase"/>
    <property type="match status" value="1"/>
</dbReference>
<dbReference type="GO" id="GO:0016410">
    <property type="term" value="F:N-acyltransferase activity"/>
    <property type="evidence" value="ECO:0007669"/>
    <property type="project" value="UniProtKB-UniRule"/>
</dbReference>
<gene>
    <name evidence="8" type="primary">lnt</name>
    <name evidence="10" type="ORF">CLV30_1014</name>
</gene>
<keyword evidence="4 8" id="KW-0812">Transmembrane</keyword>
<dbReference type="GO" id="GO:0042158">
    <property type="term" value="P:lipoprotein biosynthetic process"/>
    <property type="evidence" value="ECO:0007669"/>
    <property type="project" value="UniProtKB-UniRule"/>
</dbReference>
<dbReference type="PANTHER" id="PTHR38686:SF1">
    <property type="entry name" value="APOLIPOPROTEIN N-ACYLTRANSFERASE"/>
    <property type="match status" value="1"/>
</dbReference>
<feature type="transmembrane region" description="Helical" evidence="8">
    <location>
        <begin position="72"/>
        <end position="92"/>
    </location>
</feature>
<evidence type="ECO:0000256" key="6">
    <source>
        <dbReference type="ARBA" id="ARBA00023136"/>
    </source>
</evidence>
<dbReference type="EC" id="2.3.1.269" evidence="8"/>
<reference evidence="10 11" key="1">
    <citation type="submission" date="2018-03" db="EMBL/GenBank/DDBJ databases">
        <title>Genomic Encyclopedia of Archaeal and Bacterial Type Strains, Phase II (KMG-II): from individual species to whole genera.</title>
        <authorList>
            <person name="Goeker M."/>
        </authorList>
    </citation>
    <scope>NUCLEOTIDE SEQUENCE [LARGE SCALE GENOMIC DNA]</scope>
    <source>
        <strain evidence="10 11">DSM 45211</strain>
    </source>
</reference>
<dbReference type="InterPro" id="IPR003010">
    <property type="entry name" value="C-N_Hydrolase"/>
</dbReference>
<evidence type="ECO:0000259" key="9">
    <source>
        <dbReference type="PROSITE" id="PS50263"/>
    </source>
</evidence>
<evidence type="ECO:0000256" key="5">
    <source>
        <dbReference type="ARBA" id="ARBA00022989"/>
    </source>
</evidence>
<dbReference type="SUPFAM" id="SSF56317">
    <property type="entry name" value="Carbon-nitrogen hydrolase"/>
    <property type="match status" value="1"/>
</dbReference>
<dbReference type="UniPathway" id="UPA00666"/>
<dbReference type="Pfam" id="PF20154">
    <property type="entry name" value="LNT_N"/>
    <property type="match status" value="1"/>
</dbReference>
<evidence type="ECO:0000256" key="7">
    <source>
        <dbReference type="ARBA" id="ARBA00023315"/>
    </source>
</evidence>
<dbReference type="Proteomes" id="UP000243528">
    <property type="component" value="Unassembled WGS sequence"/>
</dbReference>
<evidence type="ECO:0000256" key="3">
    <source>
        <dbReference type="ARBA" id="ARBA00022679"/>
    </source>
</evidence>
<feature type="domain" description="CN hydrolase" evidence="9">
    <location>
        <begin position="203"/>
        <end position="448"/>
    </location>
</feature>
<protein>
    <recommendedName>
        <fullName evidence="8">Apolipoprotein N-acyltransferase</fullName>
        <shortName evidence="8">ALP N-acyltransferase</shortName>
        <ecNumber evidence="8">2.3.1.269</ecNumber>
    </recommendedName>
</protein>
<dbReference type="InterPro" id="IPR045378">
    <property type="entry name" value="LNT_N"/>
</dbReference>
<organism evidence="10 11">
    <name type="scientific">Haloactinopolyspora alba</name>
    <dbReference type="NCBI Taxonomy" id="648780"/>
    <lineage>
        <taxon>Bacteria</taxon>
        <taxon>Bacillati</taxon>
        <taxon>Actinomycetota</taxon>
        <taxon>Actinomycetes</taxon>
        <taxon>Jiangellales</taxon>
        <taxon>Jiangellaceae</taxon>
        <taxon>Haloactinopolyspora</taxon>
    </lineage>
</organism>
<accession>A0A2P8EF01</accession>
<keyword evidence="6 8" id="KW-0472">Membrane</keyword>
<feature type="transmembrane region" description="Helical" evidence="8">
    <location>
        <begin position="175"/>
        <end position="195"/>
    </location>
</feature>
<dbReference type="HAMAP" id="MF_01148">
    <property type="entry name" value="Lnt"/>
    <property type="match status" value="1"/>
</dbReference>
<dbReference type="PROSITE" id="PS50263">
    <property type="entry name" value="CN_HYDROLASE"/>
    <property type="match status" value="1"/>
</dbReference>
<feature type="transmembrane region" description="Helical" evidence="8">
    <location>
        <begin position="48"/>
        <end position="66"/>
    </location>
</feature>
<comment type="function">
    <text evidence="8">Catalyzes the phospholipid dependent N-acylation of the N-terminal cysteine of apolipoprotein, the last step in lipoprotein maturation.</text>
</comment>
<evidence type="ECO:0000256" key="2">
    <source>
        <dbReference type="ARBA" id="ARBA00022475"/>
    </source>
</evidence>
<dbReference type="PANTHER" id="PTHR38686">
    <property type="entry name" value="APOLIPOPROTEIN N-ACYLTRANSFERASE"/>
    <property type="match status" value="1"/>
</dbReference>
<feature type="transmembrane region" description="Helical" evidence="8">
    <location>
        <begin position="23"/>
        <end position="41"/>
    </location>
</feature>
<keyword evidence="5 8" id="KW-1133">Transmembrane helix</keyword>
<dbReference type="NCBIfam" id="TIGR00546">
    <property type="entry name" value="lnt"/>
    <property type="match status" value="1"/>
</dbReference>
<dbReference type="InterPro" id="IPR036526">
    <property type="entry name" value="C-N_Hydrolase_sf"/>
</dbReference>
<keyword evidence="2 8" id="KW-1003">Cell membrane</keyword>
<comment type="subcellular location">
    <subcellularLocation>
        <location evidence="1 8">Cell membrane</location>
        <topology evidence="1 8">Multi-pass membrane protein</topology>
    </subcellularLocation>
</comment>
<name>A0A2P8EF01_9ACTN</name>
<evidence type="ECO:0000256" key="4">
    <source>
        <dbReference type="ARBA" id="ARBA00022692"/>
    </source>
</evidence>
<keyword evidence="7 8" id="KW-0012">Acyltransferase</keyword>
<keyword evidence="10" id="KW-0449">Lipoprotein</keyword>
<sequence>MVVRCAVAGAAGLAWTLAAPPRGWWVLFPLGVAAFSIALYGAGVRLRVVLGAVCGLVLHGVGLVWMTDFSVAGYVAVALLETCLLVAAAAAMPSARDGRWSGGWWALPAALVLMEAVQARFPFGGFPLPALVYSQVDGPFVGAAPLGGSLLVTGTAAAAGVALAALVVERGRGRVWVAATALVVAIVPVAAGATVTTSQDGQLDVVAVQGGGPRGVRAIFTDSMITTERHLAALEEVRPPVDLVVLPENVADTDGLVAESELSARFAGQAQRLRAHVVVGVTEGVGDRFRNVAVLWGPDGERVDSYTKEHRVPFGEYIPARGLFELLSDNTRFVPRDAVAGSGEALLDAAGTELAVAISYEVFFADRVAEGVRAGGEVLLVPTNASSYVTDQVPSLELAAARMRAREFGRAVVMSAPTGYSAIVHADGDVVDRSALGERALLRETVPLRSGLTPYAHVGDVPVIVLASALIVAPALLRARRRRRMAGEQARPA</sequence>
<dbReference type="EMBL" id="PYGE01000001">
    <property type="protein sequence ID" value="PSL08037.1"/>
    <property type="molecule type" value="Genomic_DNA"/>
</dbReference>